<dbReference type="GO" id="GO:0022857">
    <property type="term" value="F:transmembrane transporter activity"/>
    <property type="evidence" value="ECO:0007669"/>
    <property type="project" value="InterPro"/>
</dbReference>
<feature type="transmembrane region" description="Helical" evidence="6">
    <location>
        <begin position="195"/>
        <end position="214"/>
    </location>
</feature>
<dbReference type="PROSITE" id="PS00217">
    <property type="entry name" value="SUGAR_TRANSPORT_2"/>
    <property type="match status" value="1"/>
</dbReference>
<feature type="transmembrane region" description="Helical" evidence="6">
    <location>
        <begin position="254"/>
        <end position="272"/>
    </location>
</feature>
<accession>A0AAV7X9V0</accession>
<evidence type="ECO:0000256" key="4">
    <source>
        <dbReference type="ARBA" id="ARBA00023136"/>
    </source>
</evidence>
<name>A0AAV7X9V0_9NEOP</name>
<dbReference type="GO" id="GO:0016020">
    <property type="term" value="C:membrane"/>
    <property type="evidence" value="ECO:0007669"/>
    <property type="project" value="UniProtKB-SubCell"/>
</dbReference>
<dbReference type="InterPro" id="IPR005829">
    <property type="entry name" value="Sugar_transporter_CS"/>
</dbReference>
<dbReference type="EMBL" id="JAPTSV010000013">
    <property type="protein sequence ID" value="KAJ1521462.1"/>
    <property type="molecule type" value="Genomic_DNA"/>
</dbReference>
<dbReference type="InterPro" id="IPR005828">
    <property type="entry name" value="MFS_sugar_transport-like"/>
</dbReference>
<feature type="domain" description="Major facilitator superfamily (MFS) profile" evidence="7">
    <location>
        <begin position="99"/>
        <end position="524"/>
    </location>
</feature>
<organism evidence="8 9">
    <name type="scientific">Megalurothrips usitatus</name>
    <name type="common">bean blossom thrips</name>
    <dbReference type="NCBI Taxonomy" id="439358"/>
    <lineage>
        <taxon>Eukaryota</taxon>
        <taxon>Metazoa</taxon>
        <taxon>Ecdysozoa</taxon>
        <taxon>Arthropoda</taxon>
        <taxon>Hexapoda</taxon>
        <taxon>Insecta</taxon>
        <taxon>Pterygota</taxon>
        <taxon>Neoptera</taxon>
        <taxon>Paraneoptera</taxon>
        <taxon>Thysanoptera</taxon>
        <taxon>Terebrantia</taxon>
        <taxon>Thripoidea</taxon>
        <taxon>Thripidae</taxon>
        <taxon>Megalurothrips</taxon>
    </lineage>
</organism>
<feature type="transmembrane region" description="Helical" evidence="6">
    <location>
        <begin position="501"/>
        <end position="520"/>
    </location>
</feature>
<dbReference type="InterPro" id="IPR036259">
    <property type="entry name" value="MFS_trans_sf"/>
</dbReference>
<reference evidence="8" key="1">
    <citation type="submission" date="2022-12" db="EMBL/GenBank/DDBJ databases">
        <title>Chromosome-level genome assembly of the bean flower thrips Megalurothrips usitatus.</title>
        <authorList>
            <person name="Ma L."/>
            <person name="Liu Q."/>
            <person name="Li H."/>
            <person name="Cai W."/>
        </authorList>
    </citation>
    <scope>NUCLEOTIDE SEQUENCE</scope>
    <source>
        <strain evidence="8">Cailab_2022a</strain>
    </source>
</reference>
<feature type="transmembrane region" description="Helical" evidence="6">
    <location>
        <begin position="226"/>
        <end position="248"/>
    </location>
</feature>
<evidence type="ECO:0000256" key="1">
    <source>
        <dbReference type="ARBA" id="ARBA00004141"/>
    </source>
</evidence>
<dbReference type="Gene3D" id="1.20.1250.20">
    <property type="entry name" value="MFS general substrate transporter like domains"/>
    <property type="match status" value="1"/>
</dbReference>
<feature type="transmembrane region" description="Helical" evidence="6">
    <location>
        <begin position="336"/>
        <end position="359"/>
    </location>
</feature>
<keyword evidence="2 6" id="KW-0812">Transmembrane</keyword>
<sequence length="565" mass="60802">MVEAEDAAGCHGQHHDLDHGRGQDPAHGGDDMPSARDRGRGEDEEAETETLLAADDKKTPILVQVVSAEGAAADEKCEKPIDAVVEAKKHHASRRQLMACCAVASVNLLGGVCLAHSSSLIPALEGPDSEVPVEKHHAAWIASALVLAVPVGSLVSLCVNDYVGRLSLCKLISVPFFVGMALIASAGSLSQVVAGRLVLGLAAGIWHGPSVLYISEVADKNIRGGLGAFGPAVASLGILVCYAMGAALHWRTHAWLNCLLPLVTLALLYALAMETPVWLRAHGSPEAAAAASLYFYNDPDKVLSVASGGKKKKKRERTGAAAWRMLFLDPRGYKPLIIIHAVFIVQQIVGIYISIYYAVSFFKETGSTIDPYMATILIGVVRLVGCSGVSLVLSRLGRRPLMIASSLGQAAAMAVSGYASRRILAGDSVSSMWVVAGVLVYILFACLGWQVLPWSMMAELFPHEVRSAAQPLNTGVVHFYMFVFLQLYPTVLDLVGGAANLMFLFSGTSALSAVFVFVFLPETRGRTLAEIEEYFRHNTTFLTERRRQRREREARREAQRARGAV</sequence>
<dbReference type="InterPro" id="IPR020846">
    <property type="entry name" value="MFS_dom"/>
</dbReference>
<evidence type="ECO:0000313" key="8">
    <source>
        <dbReference type="EMBL" id="KAJ1521462.1"/>
    </source>
</evidence>
<feature type="region of interest" description="Disordered" evidence="5">
    <location>
        <begin position="1"/>
        <end position="54"/>
    </location>
</feature>
<keyword evidence="3 6" id="KW-1133">Transmembrane helix</keyword>
<comment type="caution">
    <text evidence="8">The sequence shown here is derived from an EMBL/GenBank/DDBJ whole genome shotgun (WGS) entry which is preliminary data.</text>
</comment>
<feature type="transmembrane region" description="Helical" evidence="6">
    <location>
        <begin position="431"/>
        <end position="452"/>
    </location>
</feature>
<dbReference type="Pfam" id="PF00083">
    <property type="entry name" value="Sugar_tr"/>
    <property type="match status" value="1"/>
</dbReference>
<dbReference type="PANTHER" id="PTHR48021:SF24">
    <property type="entry name" value="MAJOR FACILITATOR SUPERFAMILY (MFS) PROFILE DOMAIN-CONTAINING PROTEIN"/>
    <property type="match status" value="1"/>
</dbReference>
<dbReference type="SUPFAM" id="SSF103473">
    <property type="entry name" value="MFS general substrate transporter"/>
    <property type="match status" value="1"/>
</dbReference>
<dbReference type="PRINTS" id="PR00171">
    <property type="entry name" value="SUGRTRNSPORT"/>
</dbReference>
<protein>
    <recommendedName>
        <fullName evidence="7">Major facilitator superfamily (MFS) profile domain-containing protein</fullName>
    </recommendedName>
</protein>
<feature type="transmembrane region" description="Helical" evidence="6">
    <location>
        <begin position="137"/>
        <end position="159"/>
    </location>
</feature>
<keyword evidence="4 6" id="KW-0472">Membrane</keyword>
<evidence type="ECO:0000256" key="6">
    <source>
        <dbReference type="SAM" id="Phobius"/>
    </source>
</evidence>
<dbReference type="InterPro" id="IPR003663">
    <property type="entry name" value="Sugar/inositol_transpt"/>
</dbReference>
<evidence type="ECO:0000256" key="5">
    <source>
        <dbReference type="SAM" id="MobiDB-lite"/>
    </source>
</evidence>
<dbReference type="FunFam" id="1.20.1250.20:FF:000249">
    <property type="entry name" value="facilitated trehalose transporter Tret1"/>
    <property type="match status" value="1"/>
</dbReference>
<feature type="region of interest" description="Disordered" evidence="5">
    <location>
        <begin position="546"/>
        <end position="565"/>
    </location>
</feature>
<feature type="transmembrane region" description="Helical" evidence="6">
    <location>
        <begin position="371"/>
        <end position="393"/>
    </location>
</feature>
<keyword evidence="9" id="KW-1185">Reference proteome</keyword>
<dbReference type="AlphaFoldDB" id="A0AAV7X9V0"/>
<evidence type="ECO:0000259" key="7">
    <source>
        <dbReference type="PROSITE" id="PS50850"/>
    </source>
</evidence>
<dbReference type="PROSITE" id="PS50850">
    <property type="entry name" value="MFS"/>
    <property type="match status" value="1"/>
</dbReference>
<proteinExistence type="predicted"/>
<evidence type="ECO:0000256" key="3">
    <source>
        <dbReference type="ARBA" id="ARBA00022989"/>
    </source>
</evidence>
<gene>
    <name evidence="8" type="ORF">ONE63_003130</name>
</gene>
<evidence type="ECO:0000313" key="9">
    <source>
        <dbReference type="Proteomes" id="UP001075354"/>
    </source>
</evidence>
<feature type="transmembrane region" description="Helical" evidence="6">
    <location>
        <begin position="171"/>
        <end position="189"/>
    </location>
</feature>
<feature type="transmembrane region" description="Helical" evidence="6">
    <location>
        <begin position="97"/>
        <end position="117"/>
    </location>
</feature>
<dbReference type="InterPro" id="IPR050549">
    <property type="entry name" value="MFS_Trehalose_Transporter"/>
</dbReference>
<dbReference type="PANTHER" id="PTHR48021">
    <property type="match status" value="1"/>
</dbReference>
<feature type="compositionally biased region" description="Basic and acidic residues" evidence="5">
    <location>
        <begin position="13"/>
        <end position="41"/>
    </location>
</feature>
<evidence type="ECO:0000256" key="2">
    <source>
        <dbReference type="ARBA" id="ARBA00022692"/>
    </source>
</evidence>
<dbReference type="Proteomes" id="UP001075354">
    <property type="component" value="Chromosome 13"/>
</dbReference>
<feature type="compositionally biased region" description="Basic and acidic residues" evidence="5">
    <location>
        <begin position="550"/>
        <end position="565"/>
    </location>
</feature>
<comment type="subcellular location">
    <subcellularLocation>
        <location evidence="1">Membrane</location>
        <topology evidence="1">Multi-pass membrane protein</topology>
    </subcellularLocation>
</comment>